<protein>
    <recommendedName>
        <fullName evidence="3">Prepilin-type N-terminal cleavage/methylation domain-containing protein</fullName>
    </recommendedName>
</protein>
<keyword evidence="1" id="KW-0812">Transmembrane</keyword>
<keyword evidence="1" id="KW-1133">Transmembrane helix</keyword>
<accession>A0A1W1EIS3</accession>
<name>A0A1W1EIS3_9ZZZZ</name>
<evidence type="ECO:0000256" key="1">
    <source>
        <dbReference type="SAM" id="Phobius"/>
    </source>
</evidence>
<dbReference type="AlphaFoldDB" id="A0A1W1EIS3"/>
<dbReference type="InterPro" id="IPR012902">
    <property type="entry name" value="N_methyl_site"/>
</dbReference>
<keyword evidence="1" id="KW-0472">Membrane</keyword>
<dbReference type="NCBIfam" id="TIGR02532">
    <property type="entry name" value="IV_pilin_GFxxxE"/>
    <property type="match status" value="1"/>
</dbReference>
<dbReference type="EMBL" id="FRYL01000021">
    <property type="protein sequence ID" value="SHO80771.1"/>
    <property type="molecule type" value="Genomic_DNA"/>
</dbReference>
<organism evidence="2">
    <name type="scientific">hydrothermal vent metagenome</name>
    <dbReference type="NCBI Taxonomy" id="652676"/>
    <lineage>
        <taxon>unclassified sequences</taxon>
        <taxon>metagenomes</taxon>
        <taxon>ecological metagenomes</taxon>
    </lineage>
</organism>
<evidence type="ECO:0000313" key="2">
    <source>
        <dbReference type="EMBL" id="SHO80771.1"/>
    </source>
</evidence>
<reference evidence="2" key="1">
    <citation type="submission" date="2016-10" db="EMBL/GenBank/DDBJ databases">
        <authorList>
            <person name="de Groot N.N."/>
        </authorList>
    </citation>
    <scope>NUCLEOTIDE SEQUENCE</scope>
</reference>
<dbReference type="Pfam" id="PF07963">
    <property type="entry name" value="N_methyl"/>
    <property type="match status" value="1"/>
</dbReference>
<evidence type="ECO:0008006" key="3">
    <source>
        <dbReference type="Google" id="ProtNLM"/>
    </source>
</evidence>
<proteinExistence type="predicted"/>
<sequence length="131" mass="15423">MKKRAFTIIELLVSVMLISIVILAIIKIQSQTRDMAHYITNRALSQLTNTLFIDDGIEKYHRSNKDAYTVMGNLFKNYKFNSREILEKYKRDIFINDDIKLEEEQVIPFKVYQIRLKGDSSSASFYRFGIE</sequence>
<gene>
    <name evidence="2" type="ORF">MNB_SV-15-420</name>
</gene>
<feature type="transmembrane region" description="Helical" evidence="1">
    <location>
        <begin position="6"/>
        <end position="26"/>
    </location>
</feature>